<dbReference type="InterPro" id="IPR050415">
    <property type="entry name" value="MRET"/>
</dbReference>
<evidence type="ECO:0000256" key="3">
    <source>
        <dbReference type="ARBA" id="ARBA00023014"/>
    </source>
</evidence>
<dbReference type="InterPro" id="IPR008920">
    <property type="entry name" value="TF_FadR/GntR_C"/>
</dbReference>
<evidence type="ECO:0000256" key="6">
    <source>
        <dbReference type="ARBA" id="ARBA00023163"/>
    </source>
</evidence>
<dbReference type="Gene3D" id="3.10.20.30">
    <property type="match status" value="1"/>
</dbReference>
<dbReference type="Gene3D" id="1.20.120.530">
    <property type="entry name" value="GntR ligand-binding domain-like"/>
    <property type="match status" value="1"/>
</dbReference>
<dbReference type="InterPro" id="IPR036010">
    <property type="entry name" value="2Fe-2S_ferredoxin-like_sf"/>
</dbReference>
<dbReference type="Proteomes" id="UP000323856">
    <property type="component" value="Unassembled WGS sequence"/>
</dbReference>
<dbReference type="Gene3D" id="2.40.30.10">
    <property type="entry name" value="Translation factors"/>
    <property type="match status" value="1"/>
</dbReference>
<comment type="caution">
    <text evidence="9">The sequence shown here is derived from an EMBL/GenBank/DDBJ whole genome shotgun (WGS) entry which is preliminary data.</text>
</comment>
<dbReference type="InterPro" id="IPR039261">
    <property type="entry name" value="FNR_nucleotide-bd"/>
</dbReference>
<dbReference type="PROSITE" id="PS51384">
    <property type="entry name" value="FAD_FR"/>
    <property type="match status" value="1"/>
</dbReference>
<dbReference type="GO" id="GO:0051537">
    <property type="term" value="F:2 iron, 2 sulfur cluster binding"/>
    <property type="evidence" value="ECO:0007669"/>
    <property type="project" value="UniProtKB-KW"/>
</dbReference>
<dbReference type="InterPro" id="IPR001709">
    <property type="entry name" value="Flavoprot_Pyr_Nucl_cyt_Rdtase"/>
</dbReference>
<evidence type="ECO:0000259" key="7">
    <source>
        <dbReference type="PROSITE" id="PS51085"/>
    </source>
</evidence>
<reference evidence="9 10" key="1">
    <citation type="submission" date="2019-07" db="EMBL/GenBank/DDBJ databases">
        <title>Analysis of the biochemical properties, biological activity and biotechnological potential of siderophores and biosurfactants produced by Antarctic psychrotolerant bacteria.</title>
        <authorList>
            <person name="Styczynski M."/>
            <person name="Krucon T."/>
            <person name="Decewicz P."/>
            <person name="Dziewit L."/>
        </authorList>
    </citation>
    <scope>NUCLEOTIDE SEQUENCE [LARGE SCALE GENOMIC DNA]</scope>
    <source>
        <strain evidence="9 10">ANT_H27</strain>
    </source>
</reference>
<evidence type="ECO:0000256" key="2">
    <source>
        <dbReference type="ARBA" id="ARBA00022714"/>
    </source>
</evidence>
<dbReference type="PROSITE" id="PS51085">
    <property type="entry name" value="2FE2S_FER_2"/>
    <property type="match status" value="1"/>
</dbReference>
<dbReference type="EMBL" id="VOBL01000012">
    <property type="protein sequence ID" value="KAA0976080.1"/>
    <property type="molecule type" value="Genomic_DNA"/>
</dbReference>
<dbReference type="SUPFAM" id="SSF54292">
    <property type="entry name" value="2Fe-2S ferredoxin-like"/>
    <property type="match status" value="1"/>
</dbReference>
<dbReference type="SUPFAM" id="SSF63380">
    <property type="entry name" value="Riboflavin synthase domain-like"/>
    <property type="match status" value="1"/>
</dbReference>
<dbReference type="InterPro" id="IPR006058">
    <property type="entry name" value="2Fe2S_fd_BS"/>
</dbReference>
<dbReference type="InterPro" id="IPR008333">
    <property type="entry name" value="Cbr1-like_FAD-bd_dom"/>
</dbReference>
<dbReference type="Gene3D" id="3.40.50.80">
    <property type="entry name" value="Nucleotide-binding domain of ferredoxin-NADP reductase (FNR) module"/>
    <property type="match status" value="1"/>
</dbReference>
<dbReference type="GO" id="GO:0003677">
    <property type="term" value="F:DNA binding"/>
    <property type="evidence" value="ECO:0007669"/>
    <property type="project" value="UniProtKB-KW"/>
</dbReference>
<evidence type="ECO:0000259" key="8">
    <source>
        <dbReference type="PROSITE" id="PS51384"/>
    </source>
</evidence>
<dbReference type="AlphaFoldDB" id="A0A5B0EE93"/>
<dbReference type="PRINTS" id="PR00410">
    <property type="entry name" value="PHEHYDRXLASE"/>
</dbReference>
<dbReference type="SUPFAM" id="SSF48008">
    <property type="entry name" value="GntR ligand-binding domain-like"/>
    <property type="match status" value="1"/>
</dbReference>
<dbReference type="Pfam" id="PF00111">
    <property type="entry name" value="Fer2"/>
    <property type="match status" value="1"/>
</dbReference>
<keyword evidence="3" id="KW-0411">Iron-sulfur</keyword>
<dbReference type="Pfam" id="PF00970">
    <property type="entry name" value="FAD_binding_6"/>
    <property type="match status" value="1"/>
</dbReference>
<dbReference type="CDD" id="cd00207">
    <property type="entry name" value="fer2"/>
    <property type="match status" value="1"/>
</dbReference>
<dbReference type="PANTHER" id="PTHR47354:SF5">
    <property type="entry name" value="PROTEIN RFBI"/>
    <property type="match status" value="1"/>
</dbReference>
<evidence type="ECO:0000256" key="5">
    <source>
        <dbReference type="ARBA" id="ARBA00023125"/>
    </source>
</evidence>
<dbReference type="InterPro" id="IPR001041">
    <property type="entry name" value="2Fe-2S_ferredoxin-type"/>
</dbReference>
<dbReference type="InterPro" id="IPR001433">
    <property type="entry name" value="OxRdtase_FAD/NAD-bd"/>
</dbReference>
<keyword evidence="5" id="KW-0238">DNA-binding</keyword>
<dbReference type="SMART" id="SM00895">
    <property type="entry name" value="FCD"/>
    <property type="match status" value="1"/>
</dbReference>
<proteinExistence type="predicted"/>
<dbReference type="OrthoDB" id="9796486at2"/>
<keyword evidence="2" id="KW-0479">Metal-binding</keyword>
<sequence>MTYQVALAFEDGITRFIKVGPRETVADASYKARINIPLDCRDGACGTCKSFCESGKFDAGDYIEEALTDDEAEKGYCLPCQMVPESDLVLQIPTTSDVAKTAATVYESTLSEIRRISETTYAFSLEVENREELNFLPGQYVNIEVPGSGGQTRSYSFSSGPEVATVSFLIRITDGGLMSTYMRDVAQVGDKLTFTGPMGSFFLREPKRQALLLAGGTGLAPLLSILEKLSGSTNPNSVHLIYGVNTDTDLVELEVLEDYKARIDGFTFDTVVGDPASSAAKKGYVTNHFEPQHLAEGDVDIYLCGPPPMVEGVRRHLEAEGIKPQNFYFEKFALAVLPDASAAPAAEAAAAPVAAAPLEAPAALPAYEIGEEHATFEAQFDARMALELAIVELTMGKLTPEQLVEFKVLAELAGKTLNKEKFVNSEEFTITNDAFHEFLFTCVGNEHLHQAYTRLEIPALMAKVLRKEHWIDGAVDADHLQIVSAFENQDLAAARTAIMAHNEHAKATMAAASRSTAK</sequence>
<keyword evidence="2" id="KW-0001">2Fe-2S</keyword>
<keyword evidence="6" id="KW-0804">Transcription</keyword>
<dbReference type="CDD" id="cd06209">
    <property type="entry name" value="BenDO_FAD_NAD"/>
    <property type="match status" value="1"/>
</dbReference>
<dbReference type="PANTHER" id="PTHR47354">
    <property type="entry name" value="NADH OXIDOREDUCTASE HCR"/>
    <property type="match status" value="1"/>
</dbReference>
<gene>
    <name evidence="9" type="ORF">FQ154_12285</name>
</gene>
<comment type="cofactor">
    <cofactor evidence="1">
        <name>FAD</name>
        <dbReference type="ChEBI" id="CHEBI:57692"/>
    </cofactor>
</comment>
<evidence type="ECO:0000256" key="4">
    <source>
        <dbReference type="ARBA" id="ARBA00023015"/>
    </source>
</evidence>
<name>A0A5B0EE93_9MICC</name>
<evidence type="ECO:0000313" key="10">
    <source>
        <dbReference type="Proteomes" id="UP000323856"/>
    </source>
</evidence>
<dbReference type="InterPro" id="IPR017938">
    <property type="entry name" value="Riboflavin_synthase-like_b-brl"/>
</dbReference>
<dbReference type="Pfam" id="PF00175">
    <property type="entry name" value="NAD_binding_1"/>
    <property type="match status" value="1"/>
</dbReference>
<accession>A0A5B0EE93</accession>
<dbReference type="Pfam" id="PF07729">
    <property type="entry name" value="FCD"/>
    <property type="match status" value="1"/>
</dbReference>
<dbReference type="InterPro" id="IPR047683">
    <property type="entry name" value="BenC-like_FAD_NAD-bd"/>
</dbReference>
<dbReference type="PRINTS" id="PR00371">
    <property type="entry name" value="FPNCR"/>
</dbReference>
<organism evidence="9 10">
    <name type="scientific">Paeniglutamicibacter gangotriensis</name>
    <dbReference type="NCBI Taxonomy" id="254787"/>
    <lineage>
        <taxon>Bacteria</taxon>
        <taxon>Bacillati</taxon>
        <taxon>Actinomycetota</taxon>
        <taxon>Actinomycetes</taxon>
        <taxon>Micrococcales</taxon>
        <taxon>Micrococcaceae</taxon>
        <taxon>Paeniglutamicibacter</taxon>
    </lineage>
</organism>
<keyword evidence="4" id="KW-0805">Transcription regulation</keyword>
<protein>
    <submittedName>
        <fullName evidence="9">FCD domain-containing protein</fullName>
    </submittedName>
</protein>
<evidence type="ECO:0000256" key="1">
    <source>
        <dbReference type="ARBA" id="ARBA00001974"/>
    </source>
</evidence>
<dbReference type="NCBIfam" id="NF040810">
    <property type="entry name" value="BenC"/>
    <property type="match status" value="1"/>
</dbReference>
<dbReference type="PROSITE" id="PS00197">
    <property type="entry name" value="2FE2S_FER_1"/>
    <property type="match status" value="1"/>
</dbReference>
<evidence type="ECO:0000313" key="9">
    <source>
        <dbReference type="EMBL" id="KAA0976080.1"/>
    </source>
</evidence>
<dbReference type="InterPro" id="IPR017927">
    <property type="entry name" value="FAD-bd_FR_type"/>
</dbReference>
<dbReference type="InterPro" id="IPR011711">
    <property type="entry name" value="GntR_C"/>
</dbReference>
<dbReference type="RefSeq" id="WP_149619928.1">
    <property type="nucleotide sequence ID" value="NZ_VOBL01000012.1"/>
</dbReference>
<dbReference type="InterPro" id="IPR012675">
    <property type="entry name" value="Beta-grasp_dom_sf"/>
</dbReference>
<feature type="domain" description="FAD-binding FR-type" evidence="8">
    <location>
        <begin position="103"/>
        <end position="204"/>
    </location>
</feature>
<feature type="domain" description="2Fe-2S ferredoxin-type" evidence="7">
    <location>
        <begin position="3"/>
        <end position="96"/>
    </location>
</feature>
<keyword evidence="2" id="KW-0408">Iron</keyword>
<dbReference type="GO" id="GO:0016491">
    <property type="term" value="F:oxidoreductase activity"/>
    <property type="evidence" value="ECO:0007669"/>
    <property type="project" value="InterPro"/>
</dbReference>
<dbReference type="SUPFAM" id="SSF52343">
    <property type="entry name" value="Ferredoxin reductase-like, C-terminal NADP-linked domain"/>
    <property type="match status" value="1"/>
</dbReference>